<dbReference type="EMBL" id="KZ825880">
    <property type="protein sequence ID" value="PYH94063.1"/>
    <property type="molecule type" value="Genomic_DNA"/>
</dbReference>
<protein>
    <recommendedName>
        <fullName evidence="3">NAD(P)-binding protein</fullName>
    </recommendedName>
</protein>
<evidence type="ECO:0008006" key="3">
    <source>
        <dbReference type="Google" id="ProtNLM"/>
    </source>
</evidence>
<reference evidence="1 2" key="1">
    <citation type="submission" date="2018-02" db="EMBL/GenBank/DDBJ databases">
        <title>The genomes of Aspergillus section Nigri reveals drivers in fungal speciation.</title>
        <authorList>
            <consortium name="DOE Joint Genome Institute"/>
            <person name="Vesth T.C."/>
            <person name="Nybo J."/>
            <person name="Theobald S."/>
            <person name="Brandl J."/>
            <person name="Frisvad J.C."/>
            <person name="Nielsen K.F."/>
            <person name="Lyhne E.K."/>
            <person name="Kogle M.E."/>
            <person name="Kuo A."/>
            <person name="Riley R."/>
            <person name="Clum A."/>
            <person name="Nolan M."/>
            <person name="Lipzen A."/>
            <person name="Salamov A."/>
            <person name="Henrissat B."/>
            <person name="Wiebenga A."/>
            <person name="De vries R.P."/>
            <person name="Grigoriev I.V."/>
            <person name="Mortensen U.H."/>
            <person name="Andersen M.R."/>
            <person name="Baker S.E."/>
        </authorList>
    </citation>
    <scope>NUCLEOTIDE SEQUENCE [LARGE SCALE GENOMIC DNA]</scope>
    <source>
        <strain evidence="1 2">CBS 707.79</strain>
    </source>
</reference>
<evidence type="ECO:0000313" key="1">
    <source>
        <dbReference type="EMBL" id="PYH94063.1"/>
    </source>
</evidence>
<dbReference type="AlphaFoldDB" id="A0A319DRZ9"/>
<dbReference type="STRING" id="1448320.A0A319DRZ9"/>
<sequence>MTTSTFGKFTLGTEVAAFFADRIHGKTILIPGGNPKGLGTATARALATHTPAKLIIAHRNLPKTQPLLDELTFLAPQTQIHSVQLDGRFCLRPRVVVAVDPVLAERLWKLSDQIVGEEFVL</sequence>
<dbReference type="InterPro" id="IPR036291">
    <property type="entry name" value="NAD(P)-bd_dom_sf"/>
</dbReference>
<evidence type="ECO:0000313" key="2">
    <source>
        <dbReference type="Proteomes" id="UP000247810"/>
    </source>
</evidence>
<dbReference type="Proteomes" id="UP000247810">
    <property type="component" value="Unassembled WGS sequence"/>
</dbReference>
<name>A0A319DRZ9_9EURO</name>
<dbReference type="OrthoDB" id="191139at2759"/>
<dbReference type="SUPFAM" id="SSF51735">
    <property type="entry name" value="NAD(P)-binding Rossmann-fold domains"/>
    <property type="match status" value="1"/>
</dbReference>
<dbReference type="Gene3D" id="3.40.50.720">
    <property type="entry name" value="NAD(P)-binding Rossmann-like Domain"/>
    <property type="match status" value="1"/>
</dbReference>
<proteinExistence type="predicted"/>
<accession>A0A319DRZ9</accession>
<dbReference type="VEuPathDB" id="FungiDB:BO71DRAFT_430398"/>
<organism evidence="1 2">
    <name type="scientific">Aspergillus ellipticus CBS 707.79</name>
    <dbReference type="NCBI Taxonomy" id="1448320"/>
    <lineage>
        <taxon>Eukaryota</taxon>
        <taxon>Fungi</taxon>
        <taxon>Dikarya</taxon>
        <taxon>Ascomycota</taxon>
        <taxon>Pezizomycotina</taxon>
        <taxon>Eurotiomycetes</taxon>
        <taxon>Eurotiomycetidae</taxon>
        <taxon>Eurotiales</taxon>
        <taxon>Aspergillaceae</taxon>
        <taxon>Aspergillus</taxon>
        <taxon>Aspergillus subgen. Circumdati</taxon>
    </lineage>
</organism>
<gene>
    <name evidence="1" type="ORF">BO71DRAFT_430398</name>
</gene>
<keyword evidence="2" id="KW-1185">Reference proteome</keyword>